<dbReference type="GO" id="GO:0051391">
    <property type="term" value="P:tRNA acetylation"/>
    <property type="evidence" value="ECO:0007669"/>
    <property type="project" value="UniProtKB-UniRule"/>
</dbReference>
<dbReference type="InterPro" id="IPR027417">
    <property type="entry name" value="P-loop_NTPase"/>
</dbReference>
<dbReference type="InterPro" id="IPR038321">
    <property type="entry name" value="TmcA_C_sf"/>
</dbReference>
<dbReference type="InterPro" id="IPR024914">
    <property type="entry name" value="tRNA_acetyltr_TmcA"/>
</dbReference>
<dbReference type="GO" id="GO:0051392">
    <property type="term" value="F:tRNA cytidine N4-acetyltransferase activity"/>
    <property type="evidence" value="ECO:0007669"/>
    <property type="project" value="UniProtKB-UniRule"/>
</dbReference>
<keyword evidence="1 9" id="KW-0963">Cytoplasm</keyword>
<evidence type="ECO:0000256" key="2">
    <source>
        <dbReference type="ARBA" id="ARBA00022555"/>
    </source>
</evidence>
<dbReference type="EMBL" id="QNRY01000001">
    <property type="protein sequence ID" value="RBP67599.1"/>
    <property type="molecule type" value="Genomic_DNA"/>
</dbReference>
<organism evidence="11 12">
    <name type="scientific">Brenneria salicis ATCC 15712 = DSM 30166</name>
    <dbReference type="NCBI Taxonomy" id="714314"/>
    <lineage>
        <taxon>Bacteria</taxon>
        <taxon>Pseudomonadati</taxon>
        <taxon>Pseudomonadota</taxon>
        <taxon>Gammaproteobacteria</taxon>
        <taxon>Enterobacterales</taxon>
        <taxon>Pectobacteriaceae</taxon>
        <taxon>Brenneria</taxon>
    </lineage>
</organism>
<dbReference type="Pfam" id="PF13718">
    <property type="entry name" value="GNAT_acetyltr_2"/>
    <property type="match status" value="1"/>
</dbReference>
<dbReference type="Proteomes" id="UP000253046">
    <property type="component" value="Unassembled WGS sequence"/>
</dbReference>
<evidence type="ECO:0000256" key="1">
    <source>
        <dbReference type="ARBA" id="ARBA00022490"/>
    </source>
</evidence>
<evidence type="ECO:0000259" key="10">
    <source>
        <dbReference type="PROSITE" id="PS51186"/>
    </source>
</evidence>
<sequence length="686" mass="76438">MLRDFLSSQSQQCRYGVRRMLVLSGEQEWSAAQALSLTAHAGGNWLWLSDRAPTGVTSLAPGKVRTRLGHELGHVVFDARYGLDVEALAMLSGTLQAGSWLLLLVPPWRTWRHLPDEDSLRWSEQTQPIAAPRFIQYSQRHLLADDEVAIWRQGQALTITPLTRRPDWRPVSGEPTAGQQHILAQLLAAQPGVYVITAPRGRGKSTLAGMLTQRCAGPCWITAPSRSATAVLQHYARSDVRFWAPDALLEYCRLNPQPQIDWLLIDEAAAIPSPRLSALLHYFPRILMTTTVQGYEGTGRGFLLKFCAGLPQWQAFTLDEPLRWARHDPLERVLDNALLFAEPLSHAQNQTDGATSESCSSWDITKEHPDDWLRQPSRMRQCYALLCSAHYRTSPLDLRRLLDAPGMHVYSARASGEVSGVLWMVDEGGLCAELAHAVWAGVRRPRGNLVAQSLAAHGGLWYAPMLRARRISRIAIAAAHRRQGIGHALIEQQKRLAQTQGLDYLSVSFGYQPDLSAFWQSCGFQLVRIGSHLESSSGCYNAMALFPLSNAGRQCVEQAVGQLARDWGWLRRIIPLDLSLPLDENAGLDEQDWRTLAGFAFASRPMASCYASLCRLVYRSRLALPALRLLIEKSLDEASSTTLSGWSGKKALLRQWREETAAALHDEDVASYAYWRDWTTFGPAAG</sequence>
<evidence type="ECO:0000313" key="12">
    <source>
        <dbReference type="Proteomes" id="UP000253046"/>
    </source>
</evidence>
<dbReference type="RefSeq" id="WP_113864690.1">
    <property type="nucleotide sequence ID" value="NZ_AGJP01000001.1"/>
</dbReference>
<dbReference type="GO" id="GO:0002101">
    <property type="term" value="P:tRNA wobble cytosine modification"/>
    <property type="evidence" value="ECO:0007669"/>
    <property type="project" value="UniProtKB-UniRule"/>
</dbReference>
<dbReference type="SUPFAM" id="SSF52540">
    <property type="entry name" value="P-loop containing nucleoside triphosphate hydrolases"/>
    <property type="match status" value="1"/>
</dbReference>
<dbReference type="Gene3D" id="3.40.630.30">
    <property type="match status" value="1"/>
</dbReference>
<comment type="similarity">
    <text evidence="9">Belongs to the TmcA family.</text>
</comment>
<keyword evidence="7 9" id="KW-0694">RNA-binding</keyword>
<comment type="subcellular location">
    <subcellularLocation>
        <location evidence="9">Cytoplasm</location>
    </subcellularLocation>
</comment>
<dbReference type="Pfam" id="PF08351">
    <property type="entry name" value="TmcA_N"/>
    <property type="match status" value="1"/>
</dbReference>
<keyword evidence="2 9" id="KW-0820">tRNA-binding</keyword>
<reference evidence="11 12" key="1">
    <citation type="submission" date="2018-06" db="EMBL/GenBank/DDBJ databases">
        <title>Genomic Encyclopedia of Type Strains, Phase IV (KMG-IV): sequencing the most valuable type-strain genomes for metagenomic binning, comparative biology and taxonomic classification.</title>
        <authorList>
            <person name="Goeker M."/>
        </authorList>
    </citation>
    <scope>NUCLEOTIDE SEQUENCE [LARGE SCALE GENOMIC DNA]</scope>
    <source>
        <strain evidence="11 12">DSM 30166</strain>
    </source>
</reference>
<evidence type="ECO:0000256" key="5">
    <source>
        <dbReference type="ARBA" id="ARBA00022741"/>
    </source>
</evidence>
<dbReference type="InterPro" id="IPR032672">
    <property type="entry name" value="TmcA/NAT10/Kre33"/>
</dbReference>
<dbReference type="InterPro" id="IPR007807">
    <property type="entry name" value="TcmA/NAT10_helicase"/>
</dbReference>
<evidence type="ECO:0000256" key="4">
    <source>
        <dbReference type="ARBA" id="ARBA00022694"/>
    </source>
</evidence>
<proteinExistence type="inferred from homology"/>
<dbReference type="GO" id="GO:1990883">
    <property type="term" value="F:18S rRNA cytidine N-acetyltransferase activity"/>
    <property type="evidence" value="ECO:0007669"/>
    <property type="project" value="TreeGrafter"/>
</dbReference>
<dbReference type="InterPro" id="IPR013562">
    <property type="entry name" value="TmcA/NAT10_N"/>
</dbReference>
<evidence type="ECO:0000256" key="3">
    <source>
        <dbReference type="ARBA" id="ARBA00022679"/>
    </source>
</evidence>
<name>A0A366IDV7_9GAMM</name>
<accession>A0A366IDV7</accession>
<keyword evidence="12" id="KW-1185">Reference proteome</keyword>
<evidence type="ECO:0000256" key="8">
    <source>
        <dbReference type="ARBA" id="ARBA00023315"/>
    </source>
</evidence>
<dbReference type="FunFam" id="3.40.50.300:FF:001011">
    <property type="entry name" value="tRNA(Met) cytidine acetyltransferase TmcA"/>
    <property type="match status" value="1"/>
</dbReference>
<feature type="binding site" evidence="9">
    <location>
        <position position="179"/>
    </location>
    <ligand>
        <name>ATP</name>
        <dbReference type="ChEBI" id="CHEBI:30616"/>
    </ligand>
</feature>
<evidence type="ECO:0000313" key="11">
    <source>
        <dbReference type="EMBL" id="RBP67599.1"/>
    </source>
</evidence>
<dbReference type="AlphaFoldDB" id="A0A366IDV7"/>
<dbReference type="FunFam" id="3.40.50.11040:FF:000003">
    <property type="entry name" value="tRNA(Met) cytidine acetyltransferase TmcA"/>
    <property type="match status" value="1"/>
</dbReference>
<dbReference type="InterPro" id="IPR033442">
    <property type="entry name" value="TmcA_tRNA_bind"/>
</dbReference>
<dbReference type="Gene3D" id="3.40.50.300">
    <property type="entry name" value="P-loop containing nucleotide triphosphate hydrolases"/>
    <property type="match status" value="1"/>
</dbReference>
<evidence type="ECO:0000256" key="6">
    <source>
        <dbReference type="ARBA" id="ARBA00022840"/>
    </source>
</evidence>
<dbReference type="Gene3D" id="1.20.120.890">
    <property type="entry name" value="tRNA(Met) cytidine acetyltransferase, tail domain"/>
    <property type="match status" value="1"/>
</dbReference>
<dbReference type="GO" id="GO:0005524">
    <property type="term" value="F:ATP binding"/>
    <property type="evidence" value="ECO:0007669"/>
    <property type="project" value="UniProtKB-UniRule"/>
</dbReference>
<protein>
    <recommendedName>
        <fullName evidence="9">tRNA(Met) cytidine acetyltransferase TmcA</fullName>
        <ecNumber evidence="9">2.3.1.193</ecNumber>
    </recommendedName>
</protein>
<keyword evidence="8 9" id="KW-0012">Acyltransferase</keyword>
<gene>
    <name evidence="9" type="primary">tmcA</name>
    <name evidence="11" type="ORF">DES54_101119</name>
</gene>
<dbReference type="InterPro" id="IPR016181">
    <property type="entry name" value="Acyl_CoA_acyltransferase"/>
</dbReference>
<dbReference type="PROSITE" id="PS51186">
    <property type="entry name" value="GNAT"/>
    <property type="match status" value="1"/>
</dbReference>
<comment type="catalytic activity">
    <reaction evidence="9">
        <text>cytidine(34) in elongator tRNA(Met) + acetyl-CoA + ATP + H2O = N(4)-acetylcytidine(34) in elongator tRNA(Met) + ADP + phosphate + CoA + H(+)</text>
        <dbReference type="Rhea" id="RHEA:43788"/>
        <dbReference type="Rhea" id="RHEA-COMP:10693"/>
        <dbReference type="Rhea" id="RHEA-COMP:10694"/>
        <dbReference type="ChEBI" id="CHEBI:15377"/>
        <dbReference type="ChEBI" id="CHEBI:15378"/>
        <dbReference type="ChEBI" id="CHEBI:30616"/>
        <dbReference type="ChEBI" id="CHEBI:43474"/>
        <dbReference type="ChEBI" id="CHEBI:57287"/>
        <dbReference type="ChEBI" id="CHEBI:57288"/>
        <dbReference type="ChEBI" id="CHEBI:74900"/>
        <dbReference type="ChEBI" id="CHEBI:82748"/>
        <dbReference type="ChEBI" id="CHEBI:456216"/>
        <dbReference type="EC" id="2.3.1.193"/>
    </reaction>
</comment>
<feature type="binding site" evidence="9">
    <location>
        <position position="323"/>
    </location>
    <ligand>
        <name>ATP</name>
        <dbReference type="ChEBI" id="CHEBI:30616"/>
    </ligand>
</feature>
<dbReference type="SUPFAM" id="SSF55729">
    <property type="entry name" value="Acyl-CoA N-acyltransferases (Nat)"/>
    <property type="match status" value="1"/>
</dbReference>
<dbReference type="HAMAP" id="MF_01886">
    <property type="entry name" value="tRNA_acetyltr_TmcA"/>
    <property type="match status" value="1"/>
</dbReference>
<dbReference type="OrthoDB" id="5578851at2"/>
<comment type="function">
    <text evidence="9">Catalyzes the formation of N(4)-acetylcytidine (ac(4)C) at the wobble position of tRNA(Met), by using acetyl-CoA as an acetyl donor and ATP (or GTP).</text>
</comment>
<keyword evidence="5 9" id="KW-0547">Nucleotide-binding</keyword>
<comment type="caution">
    <text evidence="9">Lacks conserved residue(s) required for the propagation of feature annotation.</text>
</comment>
<dbReference type="Pfam" id="PF17176">
    <property type="entry name" value="tRNA_bind_3"/>
    <property type="match status" value="1"/>
</dbReference>
<dbReference type="PANTHER" id="PTHR10925">
    <property type="entry name" value="N-ACETYLTRANSFERASE 10"/>
    <property type="match status" value="1"/>
</dbReference>
<dbReference type="PANTHER" id="PTHR10925:SF5">
    <property type="entry name" value="RNA CYTIDINE ACETYLTRANSFERASE"/>
    <property type="match status" value="1"/>
</dbReference>
<evidence type="ECO:0000256" key="7">
    <source>
        <dbReference type="ARBA" id="ARBA00022884"/>
    </source>
</evidence>
<comment type="caution">
    <text evidence="11">The sequence shown here is derived from an EMBL/GenBank/DDBJ whole genome shotgun (WGS) entry which is preliminary data.</text>
</comment>
<keyword evidence="3 9" id="KW-0808">Transferase</keyword>
<feature type="domain" description="N-acetyltransferase" evidence="10">
    <location>
        <begin position="369"/>
        <end position="546"/>
    </location>
</feature>
<dbReference type="CDD" id="cd04301">
    <property type="entry name" value="NAT_SF"/>
    <property type="match status" value="1"/>
</dbReference>
<evidence type="ECO:0000256" key="9">
    <source>
        <dbReference type="HAMAP-Rule" id="MF_01886"/>
    </source>
</evidence>
<dbReference type="GO" id="GO:0000049">
    <property type="term" value="F:tRNA binding"/>
    <property type="evidence" value="ECO:0007669"/>
    <property type="project" value="UniProtKB-UniRule"/>
</dbReference>
<dbReference type="InterPro" id="IPR000182">
    <property type="entry name" value="GNAT_dom"/>
</dbReference>
<dbReference type="EC" id="2.3.1.193" evidence="9"/>
<keyword evidence="6 9" id="KW-0067">ATP-binding</keyword>
<keyword evidence="4 9" id="KW-0819">tRNA processing</keyword>
<dbReference type="GO" id="GO:0005737">
    <property type="term" value="C:cytoplasm"/>
    <property type="evidence" value="ECO:0007669"/>
    <property type="project" value="UniProtKB-SubCell"/>
</dbReference>
<dbReference type="Pfam" id="PF05127">
    <property type="entry name" value="NAT10_TcmA_helicase"/>
    <property type="match status" value="1"/>
</dbReference>
<dbReference type="Gene3D" id="3.40.50.11040">
    <property type="match status" value="1"/>
</dbReference>
<dbReference type="GO" id="GO:1904812">
    <property type="term" value="P:rRNA acetylation involved in maturation of SSU-rRNA"/>
    <property type="evidence" value="ECO:0007669"/>
    <property type="project" value="TreeGrafter"/>
</dbReference>